<proteinExistence type="predicted"/>
<dbReference type="PANTHER" id="PTHR43767">
    <property type="entry name" value="LONG-CHAIN-FATTY-ACID--COA LIGASE"/>
    <property type="match status" value="1"/>
</dbReference>
<dbReference type="SUPFAM" id="SSF56801">
    <property type="entry name" value="Acetyl-CoA synthetase-like"/>
    <property type="match status" value="1"/>
</dbReference>
<dbReference type="PANTHER" id="PTHR43767:SF1">
    <property type="entry name" value="NONRIBOSOMAL PEPTIDE SYNTHASE PES1 (EUROFUNG)-RELATED"/>
    <property type="match status" value="1"/>
</dbReference>
<evidence type="ECO:0000313" key="3">
    <source>
        <dbReference type="EMBL" id="GAA2818670.1"/>
    </source>
</evidence>
<evidence type="ECO:0000259" key="2">
    <source>
        <dbReference type="Pfam" id="PF13193"/>
    </source>
</evidence>
<dbReference type="NCBIfam" id="NF005877">
    <property type="entry name" value="PRK07824.1"/>
    <property type="match status" value="1"/>
</dbReference>
<gene>
    <name evidence="3" type="primary">menE</name>
    <name evidence="3" type="ORF">GCM10010470_62500</name>
</gene>
<feature type="domain" description="AMP-binding enzyme C-terminal" evidence="2">
    <location>
        <begin position="298"/>
        <end position="373"/>
    </location>
</feature>
<comment type="caution">
    <text evidence="3">The sequence shown here is derived from an EMBL/GenBank/DDBJ whole genome shotgun (WGS) entry which is preliminary data.</text>
</comment>
<dbReference type="InterPro" id="IPR045851">
    <property type="entry name" value="AMP-bd_C_sf"/>
</dbReference>
<dbReference type="Gene3D" id="3.40.50.12780">
    <property type="entry name" value="N-terminal domain of ligase-like"/>
    <property type="match status" value="1"/>
</dbReference>
<dbReference type="RefSeq" id="WP_344685913.1">
    <property type="nucleotide sequence ID" value="NZ_BAAAUX010000034.1"/>
</dbReference>
<dbReference type="InterPro" id="IPR025110">
    <property type="entry name" value="AMP-bd_C"/>
</dbReference>
<accession>A0ABN3VMG2</accession>
<evidence type="ECO:0000313" key="4">
    <source>
        <dbReference type="Proteomes" id="UP001500979"/>
    </source>
</evidence>
<dbReference type="InterPro" id="IPR000873">
    <property type="entry name" value="AMP-dep_synth/lig_dom"/>
</dbReference>
<organism evidence="3 4">
    <name type="scientific">Saccharopolyspora taberi</name>
    <dbReference type="NCBI Taxonomy" id="60895"/>
    <lineage>
        <taxon>Bacteria</taxon>
        <taxon>Bacillati</taxon>
        <taxon>Actinomycetota</taxon>
        <taxon>Actinomycetes</taxon>
        <taxon>Pseudonocardiales</taxon>
        <taxon>Pseudonocardiaceae</taxon>
        <taxon>Saccharopolyspora</taxon>
    </lineage>
</organism>
<dbReference type="InterPro" id="IPR050237">
    <property type="entry name" value="ATP-dep_AMP-bd_enzyme"/>
</dbReference>
<reference evidence="3 4" key="1">
    <citation type="journal article" date="2019" name="Int. J. Syst. Evol. Microbiol.">
        <title>The Global Catalogue of Microorganisms (GCM) 10K type strain sequencing project: providing services to taxonomists for standard genome sequencing and annotation.</title>
        <authorList>
            <consortium name="The Broad Institute Genomics Platform"/>
            <consortium name="The Broad Institute Genome Sequencing Center for Infectious Disease"/>
            <person name="Wu L."/>
            <person name="Ma J."/>
        </authorList>
    </citation>
    <scope>NUCLEOTIDE SEQUENCE [LARGE SCALE GENOMIC DNA]</scope>
    <source>
        <strain evidence="3 4">JCM 9383</strain>
    </source>
</reference>
<keyword evidence="4" id="KW-1185">Reference proteome</keyword>
<dbReference type="Pfam" id="PF00501">
    <property type="entry name" value="AMP-binding"/>
    <property type="match status" value="1"/>
</dbReference>
<dbReference type="InterPro" id="IPR020845">
    <property type="entry name" value="AMP-binding_CS"/>
</dbReference>
<sequence>MPSPRLLQPLAVPAGKRALDVLPALRRALDGAGPALLPIPEDAAPADALGVGTPVEDDPADPTALVIATSGSTGTPKGVLLSVSALRASAEATHAHLGGPGRWLLTMPAQHIAGIQVLVRSLVAGTEPLAVDTADGFRPDRFAEAAEALATAGPRYTAMVPTQLSRLLGDAGKGLAELRKFDAVLLGGAATPPALLRRAVDEGVRVVTTYGMSETAGGCVYDGVPLPGAQVRIDDGRILLSGPMLARGYRGRPDSPAFANGWFHTGDLGRWADGRLEVLGRADDVIITGGVNVAPLPVERIIAEQDGVREVCVLGVPDPEWGQAVVAAVVPADPGQPPSAEALRAEVRRLAGAAATPKDLVFLDELPLRGPGKPDRRLLAERFAR</sequence>
<dbReference type="GO" id="GO:0016874">
    <property type="term" value="F:ligase activity"/>
    <property type="evidence" value="ECO:0007669"/>
    <property type="project" value="UniProtKB-KW"/>
</dbReference>
<dbReference type="PROSITE" id="PS00455">
    <property type="entry name" value="AMP_BINDING"/>
    <property type="match status" value="1"/>
</dbReference>
<evidence type="ECO:0000259" key="1">
    <source>
        <dbReference type="Pfam" id="PF00501"/>
    </source>
</evidence>
<dbReference type="Proteomes" id="UP001500979">
    <property type="component" value="Unassembled WGS sequence"/>
</dbReference>
<protein>
    <submittedName>
        <fullName evidence="3">O-succinylbenzoate--CoA ligase</fullName>
    </submittedName>
</protein>
<dbReference type="EMBL" id="BAAAUX010000034">
    <property type="protein sequence ID" value="GAA2818670.1"/>
    <property type="molecule type" value="Genomic_DNA"/>
</dbReference>
<name>A0ABN3VMG2_9PSEU</name>
<dbReference type="Gene3D" id="3.30.300.30">
    <property type="match status" value="1"/>
</dbReference>
<keyword evidence="3" id="KW-0436">Ligase</keyword>
<feature type="domain" description="AMP-dependent synthetase/ligase" evidence="1">
    <location>
        <begin position="42"/>
        <end position="249"/>
    </location>
</feature>
<dbReference type="Pfam" id="PF13193">
    <property type="entry name" value="AMP-binding_C"/>
    <property type="match status" value="1"/>
</dbReference>
<dbReference type="InterPro" id="IPR042099">
    <property type="entry name" value="ANL_N_sf"/>
</dbReference>